<dbReference type="Gene3D" id="6.10.10.120">
    <property type="entry name" value="Antitoxin ParD1-like"/>
    <property type="match status" value="1"/>
</dbReference>
<keyword evidence="2" id="KW-1277">Toxin-antitoxin system</keyword>
<sequence length="104" mass="11231">MATMNVSLPADVLDFVEDEAAQGGYATSSEVIRDALRLLQHKKAAEQERLALLSREISVGLDDMRAGRTTSKTAAEIAQEIRQEHAGEGGIPSLRQPSATFATY</sequence>
<dbReference type="AlphaFoldDB" id="A0A0K6I4H3"/>
<dbReference type="OrthoDB" id="9811310at2"/>
<accession>A0A0K6I4H3</accession>
<dbReference type="PANTHER" id="PTHR36582">
    <property type="entry name" value="ANTITOXIN PARD"/>
    <property type="match status" value="1"/>
</dbReference>
<dbReference type="Pfam" id="PF03693">
    <property type="entry name" value="ParD_antitoxin"/>
    <property type="match status" value="1"/>
</dbReference>
<protein>
    <submittedName>
        <fullName evidence="4">Putative addiction module antidote protein, CC2985 family</fullName>
    </submittedName>
</protein>
<dbReference type="InterPro" id="IPR038296">
    <property type="entry name" value="ParD_sf"/>
</dbReference>
<organism evidence="4 5">
    <name type="scientific">Pannonibacter indicus</name>
    <dbReference type="NCBI Taxonomy" id="466044"/>
    <lineage>
        <taxon>Bacteria</taxon>
        <taxon>Pseudomonadati</taxon>
        <taxon>Pseudomonadota</taxon>
        <taxon>Alphaproteobacteria</taxon>
        <taxon>Hyphomicrobiales</taxon>
        <taxon>Stappiaceae</taxon>
        <taxon>Pannonibacter</taxon>
    </lineage>
</organism>
<dbReference type="RefSeq" id="WP_055456186.1">
    <property type="nucleotide sequence ID" value="NZ_CYHE01000008.1"/>
</dbReference>
<reference evidence="5" key="1">
    <citation type="submission" date="2015-08" db="EMBL/GenBank/DDBJ databases">
        <authorList>
            <person name="Varghese N."/>
        </authorList>
    </citation>
    <scope>NUCLEOTIDE SEQUENCE [LARGE SCALE GENOMIC DNA]</scope>
    <source>
        <strain evidence="5">DSM 23407</strain>
    </source>
</reference>
<evidence type="ECO:0000313" key="4">
    <source>
        <dbReference type="EMBL" id="CUA97996.1"/>
    </source>
</evidence>
<evidence type="ECO:0000313" key="5">
    <source>
        <dbReference type="Proteomes" id="UP000183900"/>
    </source>
</evidence>
<evidence type="ECO:0000256" key="3">
    <source>
        <dbReference type="SAM" id="MobiDB-lite"/>
    </source>
</evidence>
<dbReference type="SUPFAM" id="SSF47598">
    <property type="entry name" value="Ribbon-helix-helix"/>
    <property type="match status" value="1"/>
</dbReference>
<comment type="similarity">
    <text evidence="1">Belongs to the ParD antitoxin family.</text>
</comment>
<feature type="region of interest" description="Disordered" evidence="3">
    <location>
        <begin position="82"/>
        <end position="104"/>
    </location>
</feature>
<dbReference type="InterPro" id="IPR022789">
    <property type="entry name" value="ParD"/>
</dbReference>
<dbReference type="Proteomes" id="UP000183900">
    <property type="component" value="Unassembled WGS sequence"/>
</dbReference>
<proteinExistence type="inferred from homology"/>
<dbReference type="GO" id="GO:0006355">
    <property type="term" value="P:regulation of DNA-templated transcription"/>
    <property type="evidence" value="ECO:0007669"/>
    <property type="project" value="InterPro"/>
</dbReference>
<gene>
    <name evidence="4" type="ORF">Ga0061067_108170</name>
</gene>
<dbReference type="CDD" id="cd22231">
    <property type="entry name" value="RHH_NikR_HicB-like"/>
    <property type="match status" value="1"/>
</dbReference>
<evidence type="ECO:0000256" key="2">
    <source>
        <dbReference type="ARBA" id="ARBA00022649"/>
    </source>
</evidence>
<dbReference type="PANTHER" id="PTHR36582:SF2">
    <property type="entry name" value="ANTITOXIN PARD"/>
    <property type="match status" value="1"/>
</dbReference>
<name>A0A0K6I4H3_9HYPH</name>
<evidence type="ECO:0000256" key="1">
    <source>
        <dbReference type="ARBA" id="ARBA00008580"/>
    </source>
</evidence>
<feature type="compositionally biased region" description="Polar residues" evidence="3">
    <location>
        <begin position="95"/>
        <end position="104"/>
    </location>
</feature>
<dbReference type="EMBL" id="CYHE01000008">
    <property type="protein sequence ID" value="CUA97996.1"/>
    <property type="molecule type" value="Genomic_DNA"/>
</dbReference>
<keyword evidence="5" id="KW-1185">Reference proteome</keyword>
<dbReference type="NCBIfam" id="TIGR02606">
    <property type="entry name" value="antidote_CC2985"/>
    <property type="match status" value="1"/>
</dbReference>
<dbReference type="InterPro" id="IPR010985">
    <property type="entry name" value="Ribbon_hlx_hlx"/>
</dbReference>